<sequence length="117" mass="13491">MWQQFSKTIASFQHDPPPSWSDVLDFLCWGLAAFSKWCLTNLLFVVRTPARWHNERGERKLRQFLHEILGPQYSGSVEMDEEGMIFGRILDEKLDFCSLKGGLDRRKENAKRSSGGG</sequence>
<proteinExistence type="predicted"/>
<evidence type="ECO:0000313" key="1">
    <source>
        <dbReference type="EMBL" id="QDS74005.1"/>
    </source>
</evidence>
<reference evidence="1 2" key="1">
    <citation type="submission" date="2019-07" db="EMBL/GenBank/DDBJ databases">
        <title>Finished genome of Venturia effusa.</title>
        <authorList>
            <person name="Young C.A."/>
            <person name="Cox M.P."/>
            <person name="Ganley A.R.D."/>
            <person name="David W.J."/>
        </authorList>
    </citation>
    <scope>NUCLEOTIDE SEQUENCE [LARGE SCALE GENOMIC DNA]</scope>
    <source>
        <strain evidence="2">albino</strain>
    </source>
</reference>
<dbReference type="AlphaFoldDB" id="A0A517LED6"/>
<organism evidence="1 2">
    <name type="scientific">Venturia effusa</name>
    <dbReference type="NCBI Taxonomy" id="50376"/>
    <lineage>
        <taxon>Eukaryota</taxon>
        <taxon>Fungi</taxon>
        <taxon>Dikarya</taxon>
        <taxon>Ascomycota</taxon>
        <taxon>Pezizomycotina</taxon>
        <taxon>Dothideomycetes</taxon>
        <taxon>Pleosporomycetidae</taxon>
        <taxon>Venturiales</taxon>
        <taxon>Venturiaceae</taxon>
        <taxon>Venturia</taxon>
    </lineage>
</organism>
<accession>A0A517LED6</accession>
<gene>
    <name evidence="1" type="ORF">FKW77_008784</name>
</gene>
<evidence type="ECO:0000313" key="2">
    <source>
        <dbReference type="Proteomes" id="UP000316270"/>
    </source>
</evidence>
<name>A0A517LED6_9PEZI</name>
<dbReference type="EMBL" id="CP042194">
    <property type="protein sequence ID" value="QDS74005.1"/>
    <property type="molecule type" value="Genomic_DNA"/>
</dbReference>
<keyword evidence="2" id="KW-1185">Reference proteome</keyword>
<dbReference type="OrthoDB" id="10386175at2759"/>
<protein>
    <submittedName>
        <fullName evidence="1">Uncharacterized protein</fullName>
    </submittedName>
</protein>
<dbReference type="Proteomes" id="UP000316270">
    <property type="component" value="Chromosome 10"/>
</dbReference>